<dbReference type="SUPFAM" id="SSF55811">
    <property type="entry name" value="Nudix"/>
    <property type="match status" value="1"/>
</dbReference>
<dbReference type="Pfam" id="PF21906">
    <property type="entry name" value="WHD_NrtR"/>
    <property type="match status" value="1"/>
</dbReference>
<comment type="cofactor">
    <cofactor evidence="1">
        <name>Mg(2+)</name>
        <dbReference type="ChEBI" id="CHEBI:18420"/>
    </cofactor>
</comment>
<evidence type="ECO:0000313" key="4">
    <source>
        <dbReference type="Proteomes" id="UP000006755"/>
    </source>
</evidence>
<protein>
    <submittedName>
        <fullName evidence="3">NUDIX hydrolase</fullName>
    </submittedName>
</protein>
<dbReference type="SUPFAM" id="SSF46785">
    <property type="entry name" value="Winged helix' DNA-binding domain"/>
    <property type="match status" value="1"/>
</dbReference>
<feature type="domain" description="Nudix hydrolase" evidence="2">
    <location>
        <begin position="26"/>
        <end position="157"/>
    </location>
</feature>
<name>K2JKY6_9GAMM</name>
<dbReference type="InterPro" id="IPR036390">
    <property type="entry name" value="WH_DNA-bd_sf"/>
</dbReference>
<dbReference type="PANTHER" id="PTHR43736:SF4">
    <property type="entry name" value="SLR1690 PROTEIN"/>
    <property type="match status" value="1"/>
</dbReference>
<dbReference type="Proteomes" id="UP000006755">
    <property type="component" value="Unassembled WGS sequence"/>
</dbReference>
<evidence type="ECO:0000256" key="1">
    <source>
        <dbReference type="ARBA" id="ARBA00001946"/>
    </source>
</evidence>
<dbReference type="Gene3D" id="3.90.79.10">
    <property type="entry name" value="Nucleoside Triphosphate Pyrophosphohydrolase"/>
    <property type="match status" value="1"/>
</dbReference>
<keyword evidence="4" id="KW-1185">Reference proteome</keyword>
<dbReference type="EMBL" id="AMRI01000006">
    <property type="protein sequence ID" value="EKE75993.1"/>
    <property type="molecule type" value="Genomic_DNA"/>
</dbReference>
<dbReference type="PROSITE" id="PS51462">
    <property type="entry name" value="NUDIX"/>
    <property type="match status" value="1"/>
</dbReference>
<dbReference type="PATRIC" id="fig|745411.4.peg.1198"/>
<dbReference type="InterPro" id="IPR036388">
    <property type="entry name" value="WH-like_DNA-bd_sf"/>
</dbReference>
<dbReference type="RefSeq" id="WP_008483586.1">
    <property type="nucleotide sequence ID" value="NZ_AMRI01000006.1"/>
</dbReference>
<gene>
    <name evidence="3" type="ORF">B3C1_06022</name>
</gene>
<proteinExistence type="predicted"/>
<dbReference type="InterPro" id="IPR054105">
    <property type="entry name" value="WHD_NrtR"/>
</dbReference>
<comment type="caution">
    <text evidence="3">The sequence shown here is derived from an EMBL/GenBank/DDBJ whole genome shotgun (WGS) entry which is preliminary data.</text>
</comment>
<dbReference type="eggNOG" id="COG1051">
    <property type="taxonomic scope" value="Bacteria"/>
</dbReference>
<sequence>MAEPQSSELTEAQYLERYDIRRYPLPLTCVDSVLFSVVAGELKVLLVKRASHPDKGLWGLPGGFIDLEQDRDLEACAQRNLEAKTGVRAPYLEQLGGVGNASRDKRGWSITLAFYALMPCRQGLTQASTVEEAAWFALDALPLPLAFDHQQLIALAQDRLRQKALYSLVAAFALPESFTLTELQEIHEAILGQPLQKKSFRRRIEQAQVLEATGENRVEVGRPAKLYRVLPGAAHYRFSRNLEC</sequence>
<dbReference type="InterPro" id="IPR000086">
    <property type="entry name" value="NUDIX_hydrolase_dom"/>
</dbReference>
<dbReference type="Gene3D" id="1.10.10.10">
    <property type="entry name" value="Winged helix-like DNA-binding domain superfamily/Winged helix DNA-binding domain"/>
    <property type="match status" value="1"/>
</dbReference>
<evidence type="ECO:0000313" key="3">
    <source>
        <dbReference type="EMBL" id="EKE75993.1"/>
    </source>
</evidence>
<dbReference type="InterPro" id="IPR015797">
    <property type="entry name" value="NUDIX_hydrolase-like_dom_sf"/>
</dbReference>
<keyword evidence="3" id="KW-0378">Hydrolase</keyword>
<dbReference type="AlphaFoldDB" id="K2JKY6"/>
<dbReference type="CDD" id="cd18873">
    <property type="entry name" value="NUDIX_NadM_like"/>
    <property type="match status" value="1"/>
</dbReference>
<accession>K2JKY6</accession>
<dbReference type="PANTHER" id="PTHR43736">
    <property type="entry name" value="ADP-RIBOSE PYROPHOSPHATASE"/>
    <property type="match status" value="1"/>
</dbReference>
<dbReference type="STRING" id="745411.B3C1_06022"/>
<dbReference type="GO" id="GO:0016787">
    <property type="term" value="F:hydrolase activity"/>
    <property type="evidence" value="ECO:0007669"/>
    <property type="project" value="UniProtKB-KW"/>
</dbReference>
<dbReference type="Pfam" id="PF00293">
    <property type="entry name" value="NUDIX"/>
    <property type="match status" value="1"/>
</dbReference>
<evidence type="ECO:0000259" key="2">
    <source>
        <dbReference type="PROSITE" id="PS51462"/>
    </source>
</evidence>
<reference evidence="3 4" key="1">
    <citation type="journal article" date="2012" name="J. Bacteriol.">
        <title>Genome Sequence of Gallaecimonas xiamenensis Type Strain 3-C-1.</title>
        <authorList>
            <person name="Lai Q."/>
            <person name="Wang L."/>
            <person name="Wang W."/>
            <person name="Shao Z."/>
        </authorList>
    </citation>
    <scope>NUCLEOTIDE SEQUENCE [LARGE SCALE GENOMIC DNA]</scope>
    <source>
        <strain evidence="3 4">3-C-1</strain>
    </source>
</reference>
<organism evidence="3 4">
    <name type="scientific">Gallaecimonas xiamenensis 3-C-1</name>
    <dbReference type="NCBI Taxonomy" id="745411"/>
    <lineage>
        <taxon>Bacteria</taxon>
        <taxon>Pseudomonadati</taxon>
        <taxon>Pseudomonadota</taxon>
        <taxon>Gammaproteobacteria</taxon>
        <taxon>Enterobacterales</taxon>
        <taxon>Gallaecimonadaceae</taxon>
        <taxon>Gallaecimonas</taxon>
    </lineage>
</organism>
<dbReference type="OrthoDB" id="542521at2"/>